<organism evidence="1 2">
    <name type="scientific">Ilyodon furcidens</name>
    <name type="common">goldbreast splitfin</name>
    <dbReference type="NCBI Taxonomy" id="33524"/>
    <lineage>
        <taxon>Eukaryota</taxon>
        <taxon>Metazoa</taxon>
        <taxon>Chordata</taxon>
        <taxon>Craniata</taxon>
        <taxon>Vertebrata</taxon>
        <taxon>Euteleostomi</taxon>
        <taxon>Actinopterygii</taxon>
        <taxon>Neopterygii</taxon>
        <taxon>Teleostei</taxon>
        <taxon>Neoteleostei</taxon>
        <taxon>Acanthomorphata</taxon>
        <taxon>Ovalentaria</taxon>
        <taxon>Atherinomorphae</taxon>
        <taxon>Cyprinodontiformes</taxon>
        <taxon>Goodeidae</taxon>
        <taxon>Ilyodon</taxon>
    </lineage>
</organism>
<gene>
    <name evidence="1" type="ORF">ILYODFUR_012485</name>
</gene>
<reference evidence="1 2" key="1">
    <citation type="submission" date="2021-06" db="EMBL/GenBank/DDBJ databases">
        <authorList>
            <person name="Palmer J.M."/>
        </authorList>
    </citation>
    <scope>NUCLEOTIDE SEQUENCE [LARGE SCALE GENOMIC DNA]</scope>
    <source>
        <strain evidence="2">if_2019</strain>
        <tissue evidence="1">Muscle</tissue>
    </source>
</reference>
<proteinExistence type="predicted"/>
<evidence type="ECO:0000313" key="1">
    <source>
        <dbReference type="EMBL" id="MEQ2247767.1"/>
    </source>
</evidence>
<accession>A0ABV0UT85</accession>
<dbReference type="EMBL" id="JAHRIQ010082080">
    <property type="protein sequence ID" value="MEQ2247767.1"/>
    <property type="molecule type" value="Genomic_DNA"/>
</dbReference>
<protein>
    <submittedName>
        <fullName evidence="1">Uncharacterized protein</fullName>
    </submittedName>
</protein>
<evidence type="ECO:0000313" key="2">
    <source>
        <dbReference type="Proteomes" id="UP001482620"/>
    </source>
</evidence>
<comment type="caution">
    <text evidence="1">The sequence shown here is derived from an EMBL/GenBank/DDBJ whole genome shotgun (WGS) entry which is preliminary data.</text>
</comment>
<keyword evidence="2" id="KW-1185">Reference proteome</keyword>
<sequence>MINIFYSELLITESVFTTRDYVLVFFIHQQNIESSEFTIRLALLQHNRLRYFNPKRLSLIPLRAAHPAHGPKQASTVLFGFLSSCLCGMMSLKSISPPVYRSTEST</sequence>
<name>A0ABV0UT85_9TELE</name>
<dbReference type="Proteomes" id="UP001482620">
    <property type="component" value="Unassembled WGS sequence"/>
</dbReference>